<protein>
    <recommendedName>
        <fullName evidence="4">Protein-L-isoaspartate O-methyltransferase</fullName>
        <ecNumber evidence="3">2.1.1.77</ecNumber>
    </recommendedName>
    <alternativeName>
        <fullName evidence="11">L-isoaspartyl protein carboxyl methyltransferase</fullName>
    </alternativeName>
    <alternativeName>
        <fullName evidence="9">Protein L-isoaspartyl methyltransferase</fullName>
    </alternativeName>
    <alternativeName>
        <fullName evidence="10">Protein-beta-aspartate methyltransferase</fullName>
    </alternativeName>
</protein>
<dbReference type="InterPro" id="IPR027573">
    <property type="entry name" value="Methyltran_FxLD"/>
</dbReference>
<reference evidence="12 13" key="1">
    <citation type="submission" date="2020-05" db="EMBL/GenBank/DDBJ databases">
        <title>Genome sequence of Kribbella sandramycini ATCC 39419.</title>
        <authorList>
            <person name="Maclea K.S."/>
            <person name="Fair J.L."/>
        </authorList>
    </citation>
    <scope>NUCLEOTIDE SEQUENCE [LARGE SCALE GENOMIC DNA]</scope>
    <source>
        <strain evidence="12 13">ATCC 39419</strain>
    </source>
</reference>
<evidence type="ECO:0000256" key="5">
    <source>
        <dbReference type="ARBA" id="ARBA00022490"/>
    </source>
</evidence>
<accession>A0A7Y4L8Y6</accession>
<evidence type="ECO:0000256" key="4">
    <source>
        <dbReference type="ARBA" id="ARBA00013346"/>
    </source>
</evidence>
<keyword evidence="8" id="KW-0949">S-adenosyl-L-methionine</keyword>
<dbReference type="NCBIfam" id="TIGR04364">
    <property type="entry name" value="methyltran_FxLD"/>
    <property type="match status" value="1"/>
</dbReference>
<dbReference type="Proteomes" id="UP000534306">
    <property type="component" value="Unassembled WGS sequence"/>
</dbReference>
<dbReference type="EMBL" id="JABJRC010000012">
    <property type="protein sequence ID" value="NOL45391.1"/>
    <property type="molecule type" value="Genomic_DNA"/>
</dbReference>
<dbReference type="CDD" id="cd02440">
    <property type="entry name" value="AdoMet_MTases"/>
    <property type="match status" value="1"/>
</dbReference>
<dbReference type="InterPro" id="IPR029063">
    <property type="entry name" value="SAM-dependent_MTases_sf"/>
</dbReference>
<dbReference type="InterPro" id="IPR000682">
    <property type="entry name" value="PCMT"/>
</dbReference>
<evidence type="ECO:0000256" key="9">
    <source>
        <dbReference type="ARBA" id="ARBA00030757"/>
    </source>
</evidence>
<keyword evidence="6 12" id="KW-0489">Methyltransferase</keyword>
<keyword evidence="7 12" id="KW-0808">Transferase</keyword>
<dbReference type="AlphaFoldDB" id="A0A7Y4L8Y6"/>
<keyword evidence="13" id="KW-1185">Reference proteome</keyword>
<dbReference type="GO" id="GO:0005737">
    <property type="term" value="C:cytoplasm"/>
    <property type="evidence" value="ECO:0007669"/>
    <property type="project" value="UniProtKB-SubCell"/>
</dbReference>
<dbReference type="GO" id="GO:0032259">
    <property type="term" value="P:methylation"/>
    <property type="evidence" value="ECO:0007669"/>
    <property type="project" value="UniProtKB-KW"/>
</dbReference>
<evidence type="ECO:0000256" key="2">
    <source>
        <dbReference type="ARBA" id="ARBA00005369"/>
    </source>
</evidence>
<dbReference type="EC" id="2.1.1.77" evidence="3"/>
<evidence type="ECO:0000256" key="11">
    <source>
        <dbReference type="ARBA" id="ARBA00031350"/>
    </source>
</evidence>
<dbReference type="Gene3D" id="3.40.50.150">
    <property type="entry name" value="Vaccinia Virus protein VP39"/>
    <property type="match status" value="1"/>
</dbReference>
<evidence type="ECO:0000256" key="10">
    <source>
        <dbReference type="ARBA" id="ARBA00031323"/>
    </source>
</evidence>
<sequence>MPRVDDPGRAGMLRADLVDHLQRTGAIRDERIAEAFRVVPRHLFLPQMPLTAAYADDVVLMKRDDAGVPISSVSQPSMIALMLDQAAVRPGDHILEIGSGGYNAALLTELTGPTGSVTTVDIDPDVTTRARAALTRAGYPNVHVVQADAEYGVPQHAPYDRVVVTVTAWDIPPAWVDQLRPTGRIVVPLRLGGETRSIAFDDHHGHLESHSSILCGFVDIQGQGAHHAPDVPPPNAPIPHPTFQAHRTGTPLPAGFHIARKHYTFTVCRVGGVGF</sequence>
<evidence type="ECO:0000256" key="6">
    <source>
        <dbReference type="ARBA" id="ARBA00022603"/>
    </source>
</evidence>
<name>A0A7Y4L8Y6_9ACTN</name>
<dbReference type="Pfam" id="PF01135">
    <property type="entry name" value="PCMT"/>
    <property type="match status" value="1"/>
</dbReference>
<proteinExistence type="inferred from homology"/>
<comment type="caution">
    <text evidence="12">The sequence shown here is derived from an EMBL/GenBank/DDBJ whole genome shotgun (WGS) entry which is preliminary data.</text>
</comment>
<comment type="subcellular location">
    <subcellularLocation>
        <location evidence="1">Cytoplasm</location>
    </subcellularLocation>
</comment>
<evidence type="ECO:0000256" key="3">
    <source>
        <dbReference type="ARBA" id="ARBA00011890"/>
    </source>
</evidence>
<organism evidence="12 13">
    <name type="scientific">Kribbella sandramycini</name>
    <dbReference type="NCBI Taxonomy" id="60450"/>
    <lineage>
        <taxon>Bacteria</taxon>
        <taxon>Bacillati</taxon>
        <taxon>Actinomycetota</taxon>
        <taxon>Actinomycetes</taxon>
        <taxon>Propionibacteriales</taxon>
        <taxon>Kribbellaceae</taxon>
        <taxon>Kribbella</taxon>
    </lineage>
</organism>
<dbReference type="PANTHER" id="PTHR11579">
    <property type="entry name" value="PROTEIN-L-ISOASPARTATE O-METHYLTRANSFERASE"/>
    <property type="match status" value="1"/>
</dbReference>
<evidence type="ECO:0000256" key="8">
    <source>
        <dbReference type="ARBA" id="ARBA00022691"/>
    </source>
</evidence>
<dbReference type="SUPFAM" id="SSF53335">
    <property type="entry name" value="S-adenosyl-L-methionine-dependent methyltransferases"/>
    <property type="match status" value="1"/>
</dbReference>
<dbReference type="PANTHER" id="PTHR11579:SF0">
    <property type="entry name" value="PROTEIN-L-ISOASPARTATE(D-ASPARTATE) O-METHYLTRANSFERASE"/>
    <property type="match status" value="1"/>
</dbReference>
<evidence type="ECO:0000256" key="7">
    <source>
        <dbReference type="ARBA" id="ARBA00022679"/>
    </source>
</evidence>
<evidence type="ECO:0000313" key="12">
    <source>
        <dbReference type="EMBL" id="NOL45391.1"/>
    </source>
</evidence>
<keyword evidence="5" id="KW-0963">Cytoplasm</keyword>
<gene>
    <name evidence="12" type="primary">fxlM</name>
    <name evidence="12" type="ORF">HPO96_34600</name>
</gene>
<dbReference type="GO" id="GO:0004719">
    <property type="term" value="F:protein-L-isoaspartate (D-aspartate) O-methyltransferase activity"/>
    <property type="evidence" value="ECO:0007669"/>
    <property type="project" value="UniProtKB-EC"/>
</dbReference>
<evidence type="ECO:0000313" key="13">
    <source>
        <dbReference type="Proteomes" id="UP000534306"/>
    </source>
</evidence>
<evidence type="ECO:0000256" key="1">
    <source>
        <dbReference type="ARBA" id="ARBA00004496"/>
    </source>
</evidence>
<comment type="similarity">
    <text evidence="2">Belongs to the methyltransferase superfamily. L-isoaspartyl/D-aspartyl protein methyltransferase family.</text>
</comment>